<proteinExistence type="predicted"/>
<dbReference type="EMBL" id="CAMAPD010000002">
    <property type="protein sequence ID" value="CAH9052538.1"/>
    <property type="molecule type" value="Genomic_DNA"/>
</dbReference>
<sequence length="37" mass="4435">MMKRLKELEAEHSRLKKMYAEECLKSQIRQDALEGKL</sequence>
<comment type="caution">
    <text evidence="1">The sequence shown here is derived from an EMBL/GenBank/DDBJ whole genome shotgun (WGS) entry which is preliminary data.</text>
</comment>
<organism evidence="1 2">
    <name type="scientific">Pseudoalteromonas holothuriae</name>
    <dbReference type="NCBI Taxonomy" id="2963714"/>
    <lineage>
        <taxon>Bacteria</taxon>
        <taxon>Pseudomonadati</taxon>
        <taxon>Pseudomonadota</taxon>
        <taxon>Gammaproteobacteria</taxon>
        <taxon>Alteromonadales</taxon>
        <taxon>Pseudoalteromonadaceae</taxon>
        <taxon>Pseudoalteromonas</taxon>
    </lineage>
</organism>
<dbReference type="Proteomes" id="UP001152485">
    <property type="component" value="Unassembled WGS sequence"/>
</dbReference>
<accession>A0ABN8UHC7</accession>
<evidence type="ECO:0000313" key="2">
    <source>
        <dbReference type="Proteomes" id="UP001152485"/>
    </source>
</evidence>
<name>A0ABN8UHC7_9GAMM</name>
<gene>
    <name evidence="1" type="ORF">PSECIP111951_00641</name>
</gene>
<reference evidence="1 2" key="1">
    <citation type="submission" date="2022-07" db="EMBL/GenBank/DDBJ databases">
        <authorList>
            <person name="Criscuolo A."/>
        </authorList>
    </citation>
    <scope>NUCLEOTIDE SEQUENCE [LARGE SCALE GENOMIC DNA]</scope>
    <source>
        <strain evidence="2">CIP 111951</strain>
    </source>
</reference>
<evidence type="ECO:0008006" key="3">
    <source>
        <dbReference type="Google" id="ProtNLM"/>
    </source>
</evidence>
<evidence type="ECO:0000313" key="1">
    <source>
        <dbReference type="EMBL" id="CAH9052538.1"/>
    </source>
</evidence>
<protein>
    <recommendedName>
        <fullName evidence="3">Transposase</fullName>
    </recommendedName>
</protein>